<dbReference type="PANTHER" id="PTHR44688">
    <property type="entry name" value="DNA-BINDING TRANSCRIPTIONAL ACTIVATOR DEVR_DOSR"/>
    <property type="match status" value="1"/>
</dbReference>
<dbReference type="CDD" id="cd06170">
    <property type="entry name" value="LuxR_C_like"/>
    <property type="match status" value="1"/>
</dbReference>
<dbReference type="PANTHER" id="PTHR44688:SF16">
    <property type="entry name" value="DNA-BINDING TRANSCRIPTIONAL ACTIVATOR DEVR_DOSR"/>
    <property type="match status" value="1"/>
</dbReference>
<evidence type="ECO:0000256" key="3">
    <source>
        <dbReference type="ARBA" id="ARBA00023163"/>
    </source>
</evidence>
<evidence type="ECO:0000259" key="4">
    <source>
        <dbReference type="PROSITE" id="PS50043"/>
    </source>
</evidence>
<dbReference type="InterPro" id="IPR016032">
    <property type="entry name" value="Sig_transdc_resp-reg_C-effctor"/>
</dbReference>
<dbReference type="PRINTS" id="PR00038">
    <property type="entry name" value="HTHLUXR"/>
</dbReference>
<accession>A0A3G1KUE9</accession>
<dbReference type="EMBL" id="CP017634">
    <property type="protein sequence ID" value="ATW25805.1"/>
    <property type="molecule type" value="Genomic_DNA"/>
</dbReference>
<dbReference type="AlphaFoldDB" id="A0A3G1KUE9"/>
<dbReference type="Pfam" id="PF00196">
    <property type="entry name" value="GerE"/>
    <property type="match status" value="1"/>
</dbReference>
<evidence type="ECO:0000313" key="5">
    <source>
        <dbReference type="EMBL" id="ATW25805.1"/>
    </source>
</evidence>
<reference evidence="5 6" key="1">
    <citation type="submission" date="2016-10" db="EMBL/GenBank/DDBJ databases">
        <title>Complete Genome Sequence of Peptococcaceae strain DCMF.</title>
        <authorList>
            <person name="Edwards R.J."/>
            <person name="Holland S.I."/>
            <person name="Deshpande N.P."/>
            <person name="Wong Y.K."/>
            <person name="Ertan H."/>
            <person name="Manefield M."/>
            <person name="Russell T.L."/>
            <person name="Lee M.J."/>
        </authorList>
    </citation>
    <scope>NUCLEOTIDE SEQUENCE [LARGE SCALE GENOMIC DNA]</scope>
    <source>
        <strain evidence="5 6">DCMF</strain>
    </source>
</reference>
<keyword evidence="1" id="KW-0805">Transcription regulation</keyword>
<dbReference type="InterPro" id="IPR000792">
    <property type="entry name" value="Tscrpt_reg_LuxR_C"/>
</dbReference>
<sequence>MHGINEGAAALRAVLAKGQADDIVMPFAENAPYIIEILKQIVHTSSYNKYFIKVLSCCEQYCKSLQNSQTSSIRLSQRETEVLALTAEGLSREEIAKHLVVSAGTVKTHLQNIYQKLEANGKISAIRIAKMHGLI</sequence>
<evidence type="ECO:0000313" key="6">
    <source>
        <dbReference type="Proteomes" id="UP000323521"/>
    </source>
</evidence>
<dbReference type="KEGG" id="fwa:DCMF_14445"/>
<keyword evidence="2" id="KW-0238">DNA-binding</keyword>
<feature type="domain" description="HTH luxR-type" evidence="4">
    <location>
        <begin position="68"/>
        <end position="133"/>
    </location>
</feature>
<gene>
    <name evidence="5" type="ORF">DCMF_14445</name>
</gene>
<proteinExistence type="predicted"/>
<dbReference type="InterPro" id="IPR036388">
    <property type="entry name" value="WH-like_DNA-bd_sf"/>
</dbReference>
<evidence type="ECO:0000256" key="2">
    <source>
        <dbReference type="ARBA" id="ARBA00023125"/>
    </source>
</evidence>
<name>A0A3G1KUE9_FORW1</name>
<protein>
    <recommendedName>
        <fullName evidence="4">HTH luxR-type domain-containing protein</fullName>
    </recommendedName>
</protein>
<dbReference type="Gene3D" id="1.10.10.10">
    <property type="entry name" value="Winged helix-like DNA-binding domain superfamily/Winged helix DNA-binding domain"/>
    <property type="match status" value="1"/>
</dbReference>
<dbReference type="Proteomes" id="UP000323521">
    <property type="component" value="Chromosome"/>
</dbReference>
<keyword evidence="6" id="KW-1185">Reference proteome</keyword>
<dbReference type="GO" id="GO:0006355">
    <property type="term" value="P:regulation of DNA-templated transcription"/>
    <property type="evidence" value="ECO:0007669"/>
    <property type="project" value="InterPro"/>
</dbReference>
<dbReference type="PROSITE" id="PS50043">
    <property type="entry name" value="HTH_LUXR_2"/>
    <property type="match status" value="1"/>
</dbReference>
<dbReference type="GO" id="GO:0003677">
    <property type="term" value="F:DNA binding"/>
    <property type="evidence" value="ECO:0007669"/>
    <property type="project" value="UniProtKB-KW"/>
</dbReference>
<keyword evidence="3" id="KW-0804">Transcription</keyword>
<dbReference type="SUPFAM" id="SSF46894">
    <property type="entry name" value="C-terminal effector domain of the bipartite response regulators"/>
    <property type="match status" value="1"/>
</dbReference>
<organism evidence="5 6">
    <name type="scientific">Formimonas warabiya</name>
    <dbReference type="NCBI Taxonomy" id="1761012"/>
    <lineage>
        <taxon>Bacteria</taxon>
        <taxon>Bacillati</taxon>
        <taxon>Bacillota</taxon>
        <taxon>Clostridia</taxon>
        <taxon>Eubacteriales</taxon>
        <taxon>Peptococcaceae</taxon>
        <taxon>Candidatus Formimonas</taxon>
    </lineage>
</organism>
<evidence type="ECO:0000256" key="1">
    <source>
        <dbReference type="ARBA" id="ARBA00023015"/>
    </source>
</evidence>
<dbReference type="SMART" id="SM00421">
    <property type="entry name" value="HTH_LUXR"/>
    <property type="match status" value="1"/>
</dbReference>